<dbReference type="GO" id="GO:0004017">
    <property type="term" value="F:AMP kinase activity"/>
    <property type="evidence" value="ECO:0007669"/>
    <property type="project" value="InterPro"/>
</dbReference>
<protein>
    <recommendedName>
        <fullName evidence="12">Adenylate kinase</fullName>
    </recommendedName>
</protein>
<dbReference type="InterPro" id="IPR027417">
    <property type="entry name" value="P-loop_NTPase"/>
</dbReference>
<evidence type="ECO:0000313" key="11">
    <source>
        <dbReference type="EMBL" id="CEM42467.1"/>
    </source>
</evidence>
<dbReference type="Pfam" id="PF04172">
    <property type="entry name" value="LrgB"/>
    <property type="match status" value="1"/>
</dbReference>
<dbReference type="InterPro" id="IPR033690">
    <property type="entry name" value="Adenylat_kinase_CS"/>
</dbReference>
<dbReference type="Pfam" id="PF00406">
    <property type="entry name" value="ADK"/>
    <property type="match status" value="2"/>
</dbReference>
<keyword evidence="5" id="KW-0547">Nucleotide-binding</keyword>
<evidence type="ECO:0000256" key="3">
    <source>
        <dbReference type="ARBA" id="ARBA00022679"/>
    </source>
</evidence>
<keyword evidence="6" id="KW-0418">Kinase</keyword>
<evidence type="ECO:0000256" key="5">
    <source>
        <dbReference type="ARBA" id="ARBA00022741"/>
    </source>
</evidence>
<reference evidence="11" key="1">
    <citation type="submission" date="2014-11" db="EMBL/GenBank/DDBJ databases">
        <authorList>
            <person name="Otto D Thomas"/>
            <person name="Naeem Raeece"/>
        </authorList>
    </citation>
    <scope>NUCLEOTIDE SEQUENCE</scope>
</reference>
<feature type="transmembrane region" description="Helical" evidence="9">
    <location>
        <begin position="886"/>
        <end position="907"/>
    </location>
</feature>
<dbReference type="GO" id="GO:0016020">
    <property type="term" value="C:membrane"/>
    <property type="evidence" value="ECO:0007669"/>
    <property type="project" value="UniProtKB-SubCell"/>
</dbReference>
<feature type="transmembrane region" description="Helical" evidence="9">
    <location>
        <begin position="768"/>
        <end position="787"/>
    </location>
</feature>
<dbReference type="PROSITE" id="PS00113">
    <property type="entry name" value="ADENYLATE_KINASE"/>
    <property type="match status" value="2"/>
</dbReference>
<dbReference type="InterPro" id="IPR007300">
    <property type="entry name" value="CidB/LrgB"/>
</dbReference>
<dbReference type="InterPro" id="IPR036193">
    <property type="entry name" value="ADK_active_lid_dom_sf"/>
</dbReference>
<keyword evidence="4 9" id="KW-0812">Transmembrane</keyword>
<dbReference type="SUPFAM" id="SSF57774">
    <property type="entry name" value="Microbial and mitochondrial ADK, insert 'zinc finger' domain"/>
    <property type="match status" value="2"/>
</dbReference>
<evidence type="ECO:0000256" key="7">
    <source>
        <dbReference type="ARBA" id="ARBA00022989"/>
    </source>
</evidence>
<feature type="chain" id="PRO_5005191752" description="Adenylate kinase" evidence="10">
    <location>
        <begin position="23"/>
        <end position="921"/>
    </location>
</feature>
<dbReference type="PANTHER" id="PTHR23359">
    <property type="entry name" value="NUCLEOTIDE KINASE"/>
    <property type="match status" value="1"/>
</dbReference>
<dbReference type="InterPro" id="IPR000850">
    <property type="entry name" value="Adenylat/UMP-CMP_kin"/>
</dbReference>
<proteinExistence type="inferred from homology"/>
<comment type="subcellular location">
    <subcellularLocation>
        <location evidence="1">Membrane</location>
        <topology evidence="1">Multi-pass membrane protein</topology>
    </subcellularLocation>
</comment>
<feature type="transmembrane region" description="Helical" evidence="9">
    <location>
        <begin position="823"/>
        <end position="849"/>
    </location>
</feature>
<keyword evidence="3" id="KW-0808">Transferase</keyword>
<keyword evidence="7 9" id="KW-1133">Transmembrane helix</keyword>
<dbReference type="VEuPathDB" id="CryptoDB:Cvel_26764"/>
<evidence type="ECO:0000256" key="10">
    <source>
        <dbReference type="SAM" id="SignalP"/>
    </source>
</evidence>
<comment type="similarity">
    <text evidence="2">Belongs to the adenylate kinase family.</text>
</comment>
<dbReference type="HAMAP" id="MF_00235">
    <property type="entry name" value="Adenylate_kinase_Adk"/>
    <property type="match status" value="2"/>
</dbReference>
<dbReference type="EMBL" id="CDMZ01002457">
    <property type="protein sequence ID" value="CEM42467.1"/>
    <property type="molecule type" value="Genomic_DNA"/>
</dbReference>
<dbReference type="InterPro" id="IPR006259">
    <property type="entry name" value="Adenyl_kin_sub"/>
</dbReference>
<evidence type="ECO:0000256" key="1">
    <source>
        <dbReference type="ARBA" id="ARBA00004141"/>
    </source>
</evidence>
<evidence type="ECO:0008006" key="12">
    <source>
        <dbReference type="Google" id="ProtNLM"/>
    </source>
</evidence>
<name>A0A0G4HF20_9ALVE</name>
<accession>A0A0G4HF20</accession>
<evidence type="ECO:0000256" key="2">
    <source>
        <dbReference type="ARBA" id="ARBA00007220"/>
    </source>
</evidence>
<dbReference type="SUPFAM" id="SSF52540">
    <property type="entry name" value="P-loop containing nucleoside triphosphate hydrolases"/>
    <property type="match status" value="2"/>
</dbReference>
<dbReference type="NCBIfam" id="TIGR01351">
    <property type="entry name" value="adk"/>
    <property type="match status" value="2"/>
</dbReference>
<gene>
    <name evidence="11" type="ORF">Cvel_26764</name>
</gene>
<evidence type="ECO:0000256" key="8">
    <source>
        <dbReference type="ARBA" id="ARBA00023136"/>
    </source>
</evidence>
<sequence>MFTVPILICFAGFSALPRLIISGPPAAGKGTAAQQIVDEYGVVHLSTGDILREAVTQGTPLGQEAKGYMDAGKLLPDGLVINIVQERLSSPDVKKKGFLLDGFPRTSGQAEALLSQGMDPDLFILLEAQEDLIVDRITNRRIDPVTGDIYNMKTKPPPNEKVAKRLVQRKDDTVEAIKTRLEAYRGECDAVVSCFENVLTKVDGNRKADTVFTDIRSAIDGALTAKASPLQLIISGPPAAGKGTAATGIVDRYGVVHLSTGDILREAVKQQTELGKIAQEYMTEGRLLPDDIMIGIIRDRLQQADIKENGFLLDGFPRTKDQADALLALDGVKVDAFILLEAPDGLLLERVVNRRVDPVTGNIYNLKFKPPPNDAVANRLVQRRDDTEEAMSVRISGYRKECNAVMGSFEKVLVHVDATQDSGLVMQNIQKAIDEAMDRRGIKFKSEEDDEDQGGGGGGATAVASLGGGAAAGGGKPMDPPNLLTMSLSLGSFVALDLALKAAMKLPHTPDALKLLPPPLIGMLGLFFLLSAIDSSKPEVADSMVSFLSIGAAFLKKWLPTFFVPNLVMLPLSPPPQLPQLGVVMGSGYLASLSASASATQGLSALFGGGRRKSLLEKKRSLTSLDPPQNDVLPLGKWLFASAALSAVVGSGKVASSIVSAEMAANLSKFFMFWLTVFGFALGCKFPLQHPLINTILATHVGVQGFARMTGQSVRDLFNSYMLPAQAGIYPAPGPGNLLLSMLGPAVISFGFQMFLSKQRLIANLPVLLGSCLFSALFGLIGTASIARAAGLVEASRLACVPRCITAPFALEISKTFGADPRLAVALVALTGLVGATIGPSLLSAFGIPPAGEKGSTEDSDLVRGIAMGCSAHGLGTAALSSEPNAMAFAALAMAITGGLSAGIAAVPAVQQAVRSAAGIC</sequence>
<dbReference type="AlphaFoldDB" id="A0A0G4HF20"/>
<evidence type="ECO:0000256" key="9">
    <source>
        <dbReference type="SAM" id="Phobius"/>
    </source>
</evidence>
<dbReference type="PRINTS" id="PR00094">
    <property type="entry name" value="ADENYLTKNASE"/>
</dbReference>
<dbReference type="Gene3D" id="3.40.50.300">
    <property type="entry name" value="P-loop containing nucleotide triphosphate hydrolases"/>
    <property type="match status" value="2"/>
</dbReference>
<dbReference type="CDD" id="cd01428">
    <property type="entry name" value="ADK"/>
    <property type="match status" value="2"/>
</dbReference>
<keyword evidence="10" id="KW-0732">Signal</keyword>
<evidence type="ECO:0000256" key="6">
    <source>
        <dbReference type="ARBA" id="ARBA00022777"/>
    </source>
</evidence>
<feature type="signal peptide" evidence="10">
    <location>
        <begin position="1"/>
        <end position="22"/>
    </location>
</feature>
<evidence type="ECO:0000256" key="4">
    <source>
        <dbReference type="ARBA" id="ARBA00022692"/>
    </source>
</evidence>
<dbReference type="GO" id="GO:0005524">
    <property type="term" value="F:ATP binding"/>
    <property type="evidence" value="ECO:0007669"/>
    <property type="project" value="InterPro"/>
</dbReference>
<organism evidence="11">
    <name type="scientific">Chromera velia CCMP2878</name>
    <dbReference type="NCBI Taxonomy" id="1169474"/>
    <lineage>
        <taxon>Eukaryota</taxon>
        <taxon>Sar</taxon>
        <taxon>Alveolata</taxon>
        <taxon>Colpodellida</taxon>
        <taxon>Chromeraceae</taxon>
        <taxon>Chromera</taxon>
    </lineage>
</organism>
<keyword evidence="8 9" id="KW-0472">Membrane</keyword>